<keyword evidence="8" id="KW-0411">Iron-sulfur</keyword>
<evidence type="ECO:0000259" key="10">
    <source>
        <dbReference type="PROSITE" id="PS51085"/>
    </source>
</evidence>
<dbReference type="InterPro" id="IPR012675">
    <property type="entry name" value="Beta-grasp_dom_sf"/>
</dbReference>
<dbReference type="PROSITE" id="PS51085">
    <property type="entry name" value="2FE2S_FER_2"/>
    <property type="match status" value="1"/>
</dbReference>
<keyword evidence="6" id="KW-0560">Oxidoreductase</keyword>
<dbReference type="InterPro" id="IPR008333">
    <property type="entry name" value="Cbr1-like_FAD-bd_dom"/>
</dbReference>
<keyword evidence="3" id="KW-0001">2Fe-2S</keyword>
<evidence type="ECO:0000256" key="7">
    <source>
        <dbReference type="ARBA" id="ARBA00023004"/>
    </source>
</evidence>
<dbReference type="InterPro" id="IPR001041">
    <property type="entry name" value="2Fe-2S_ferredoxin-type"/>
</dbReference>
<dbReference type="Gene3D" id="3.10.20.30">
    <property type="match status" value="1"/>
</dbReference>
<dbReference type="SUPFAM" id="SSF52343">
    <property type="entry name" value="Ferredoxin reductase-like, C-terminal NADP-linked domain"/>
    <property type="match status" value="1"/>
</dbReference>
<dbReference type="InterPro" id="IPR009078">
    <property type="entry name" value="Ferritin-like_SF"/>
</dbReference>
<evidence type="ECO:0000256" key="6">
    <source>
        <dbReference type="ARBA" id="ARBA00023002"/>
    </source>
</evidence>
<dbReference type="Gene3D" id="3.40.50.80">
    <property type="entry name" value="Nucleotide-binding domain of ferredoxin-NADP reductase (FNR) module"/>
    <property type="match status" value="1"/>
</dbReference>
<evidence type="ECO:0000256" key="5">
    <source>
        <dbReference type="ARBA" id="ARBA00022827"/>
    </source>
</evidence>
<accession>A0ABW7JSD4</accession>
<evidence type="ECO:0000256" key="2">
    <source>
        <dbReference type="ARBA" id="ARBA00022630"/>
    </source>
</evidence>
<sequence>MTGAVDERFEASEKISSRLIKSSLKQSYDPWSDIDWDAPLVGDAPFMPLHRSTLYGTDIWETLSPTQRVELTRHEFGSVMSTGIWFEMILMQLVLRSAYDMDPRTAHMQWALTEVADECHHSIMFGKVLARTGIPPHRHSKVLNELGRVFKAITWGPSSYAAILVAEEILDEAQREMLSDETIEPLIKRINQIHVTEEARHIRFAREQISDMMKQGLDPAELLIQQTLCAVVGFAIVEALISPGVYGAIGLDPGKAYKTARENPNMHRTRADWGKNVVEFLSENNLIGGPAAGLWRASHLINDADVERGVLGRGVDTGTAAAFAAATKILTIPGLGKLSRGTLAGAGSGPGKQPKPREESGPSNGTSLSLPDVVTNSAPVQAIRRATGFLPWGLIGDPLAPSERPRLRPESSKSVHRLTVSDVTRLTPDSVAVTFDVAPELAETYRYKQGQYLTVEAVIDGEKVRRSYSICAPVSAQTLRVGVKQTPNGVFSTYVVEKLKVGDEVDVVPPAGRFHTELDAANALHYVGVAGGSGITPILSIMASVLEEEPDSRFTLLYANKDRSSVMFFDEIAALDRQYGDRLTVLHVLEKGGRSGAGFASGFIDAARLAELDLEDAAHWFLCGPAPMTEAVRDALLAKDVSRRAIHLELFNTIASTAAVTAPPAPTDATSVAGAQLRFDFEGADETIQLTDNELLLDAALRSGQDIPWSCREAVCGMCRAKVCDGQATPMAANFILSDDEVADGFVLTCQTRAARRCGSTSTRERRQALPKLSR</sequence>
<dbReference type="InterPro" id="IPR017938">
    <property type="entry name" value="Riboflavin_synthase-like_b-brl"/>
</dbReference>
<dbReference type="RefSeq" id="WP_395115739.1">
    <property type="nucleotide sequence ID" value="NZ_JBIMSO010000059.1"/>
</dbReference>
<feature type="domain" description="FAD-binding FR-type" evidence="11">
    <location>
        <begin position="413"/>
        <end position="517"/>
    </location>
</feature>
<dbReference type="InterPro" id="IPR001433">
    <property type="entry name" value="OxRdtase_FAD/NAD-bd"/>
</dbReference>
<dbReference type="Pfam" id="PF00111">
    <property type="entry name" value="Fer2"/>
    <property type="match status" value="1"/>
</dbReference>
<dbReference type="PANTHER" id="PTHR47354">
    <property type="entry name" value="NADH OXIDOREDUCTASE HCR"/>
    <property type="match status" value="1"/>
</dbReference>
<evidence type="ECO:0000256" key="4">
    <source>
        <dbReference type="ARBA" id="ARBA00022723"/>
    </source>
</evidence>
<evidence type="ECO:0000256" key="1">
    <source>
        <dbReference type="ARBA" id="ARBA00001974"/>
    </source>
</evidence>
<dbReference type="Proteomes" id="UP001609175">
    <property type="component" value="Unassembled WGS sequence"/>
</dbReference>
<dbReference type="Pfam" id="PF11583">
    <property type="entry name" value="AurF"/>
    <property type="match status" value="1"/>
</dbReference>
<comment type="cofactor">
    <cofactor evidence="1">
        <name>FAD</name>
        <dbReference type="ChEBI" id="CHEBI:57692"/>
    </cofactor>
</comment>
<dbReference type="InterPro" id="IPR017927">
    <property type="entry name" value="FAD-bd_FR_type"/>
</dbReference>
<evidence type="ECO:0000256" key="3">
    <source>
        <dbReference type="ARBA" id="ARBA00022714"/>
    </source>
</evidence>
<dbReference type="InterPro" id="IPR025859">
    <property type="entry name" value="AurF/CmlI"/>
</dbReference>
<proteinExistence type="predicted"/>
<dbReference type="Pfam" id="PF00175">
    <property type="entry name" value="NAD_binding_1"/>
    <property type="match status" value="1"/>
</dbReference>
<evidence type="ECO:0000256" key="8">
    <source>
        <dbReference type="ARBA" id="ARBA00023014"/>
    </source>
</evidence>
<dbReference type="PROSITE" id="PS51384">
    <property type="entry name" value="FAD_FR"/>
    <property type="match status" value="1"/>
</dbReference>
<dbReference type="PRINTS" id="PR00410">
    <property type="entry name" value="PHEHYDRXLASE"/>
</dbReference>
<dbReference type="EMBL" id="JBIMSO010000059">
    <property type="protein sequence ID" value="MFH5210064.1"/>
    <property type="molecule type" value="Genomic_DNA"/>
</dbReference>
<dbReference type="CDD" id="cd00207">
    <property type="entry name" value="fer2"/>
    <property type="match status" value="1"/>
</dbReference>
<evidence type="ECO:0000259" key="11">
    <source>
        <dbReference type="PROSITE" id="PS51384"/>
    </source>
</evidence>
<dbReference type="SUPFAM" id="SSF47240">
    <property type="entry name" value="Ferritin-like"/>
    <property type="match status" value="1"/>
</dbReference>
<dbReference type="PROSITE" id="PS00197">
    <property type="entry name" value="2FE2S_FER_1"/>
    <property type="match status" value="1"/>
</dbReference>
<gene>
    <name evidence="12" type="ORF">ACHIPZ_17920</name>
</gene>
<keyword evidence="4" id="KW-0479">Metal-binding</keyword>
<evidence type="ECO:0000256" key="9">
    <source>
        <dbReference type="SAM" id="MobiDB-lite"/>
    </source>
</evidence>
<dbReference type="PANTHER" id="PTHR47354:SF8">
    <property type="entry name" value="1,2-PHENYLACETYL-COA EPOXIDASE, SUBUNIT E"/>
    <property type="match status" value="1"/>
</dbReference>
<keyword evidence="7" id="KW-0408">Iron</keyword>
<organism evidence="12 13">
    <name type="scientific">Antrihabitans spumae</name>
    <dbReference type="NCBI Taxonomy" id="3373370"/>
    <lineage>
        <taxon>Bacteria</taxon>
        <taxon>Bacillati</taxon>
        <taxon>Actinomycetota</taxon>
        <taxon>Actinomycetes</taxon>
        <taxon>Mycobacteriales</taxon>
        <taxon>Nocardiaceae</taxon>
        <taxon>Antrihabitans</taxon>
    </lineage>
</organism>
<comment type="caution">
    <text evidence="12">The sequence shown here is derived from an EMBL/GenBank/DDBJ whole genome shotgun (WGS) entry which is preliminary data.</text>
</comment>
<keyword evidence="5" id="KW-0274">FAD</keyword>
<dbReference type="InterPro" id="IPR039261">
    <property type="entry name" value="FNR_nucleotide-bd"/>
</dbReference>
<protein>
    <submittedName>
        <fullName evidence="12">Diiron oxygenase</fullName>
    </submittedName>
</protein>
<evidence type="ECO:0000313" key="12">
    <source>
        <dbReference type="EMBL" id="MFH5210064.1"/>
    </source>
</evidence>
<dbReference type="InterPro" id="IPR006058">
    <property type="entry name" value="2Fe2S_fd_BS"/>
</dbReference>
<feature type="region of interest" description="Disordered" evidence="9">
    <location>
        <begin position="341"/>
        <end position="372"/>
    </location>
</feature>
<feature type="compositionally biased region" description="Polar residues" evidence="9">
    <location>
        <begin position="361"/>
        <end position="372"/>
    </location>
</feature>
<evidence type="ECO:0000313" key="13">
    <source>
        <dbReference type="Proteomes" id="UP001609175"/>
    </source>
</evidence>
<dbReference type="InterPro" id="IPR012348">
    <property type="entry name" value="RNR-like"/>
</dbReference>
<dbReference type="Gene3D" id="1.10.620.20">
    <property type="entry name" value="Ribonucleotide Reductase, subunit A"/>
    <property type="match status" value="1"/>
</dbReference>
<feature type="domain" description="2Fe-2S ferredoxin-type" evidence="10">
    <location>
        <begin position="675"/>
        <end position="768"/>
    </location>
</feature>
<dbReference type="InterPro" id="IPR050415">
    <property type="entry name" value="MRET"/>
</dbReference>
<dbReference type="Gene3D" id="2.40.30.10">
    <property type="entry name" value="Translation factors"/>
    <property type="match status" value="1"/>
</dbReference>
<dbReference type="CDD" id="cd06214">
    <property type="entry name" value="PA_degradation_oxidoreductase_like"/>
    <property type="match status" value="1"/>
</dbReference>
<dbReference type="InterPro" id="IPR036010">
    <property type="entry name" value="2Fe-2S_ferredoxin-like_sf"/>
</dbReference>
<dbReference type="Pfam" id="PF00970">
    <property type="entry name" value="FAD_binding_6"/>
    <property type="match status" value="1"/>
</dbReference>
<name>A0ABW7JSD4_9NOCA</name>
<reference evidence="12 13" key="1">
    <citation type="submission" date="2024-10" db="EMBL/GenBank/DDBJ databases">
        <authorList>
            <person name="Riesco R."/>
        </authorList>
    </citation>
    <scope>NUCLEOTIDE SEQUENCE [LARGE SCALE GENOMIC DNA]</scope>
    <source>
        <strain evidence="12 13">NCIMB 15449</strain>
    </source>
</reference>
<dbReference type="SUPFAM" id="SSF63380">
    <property type="entry name" value="Riboflavin synthase domain-like"/>
    <property type="match status" value="1"/>
</dbReference>
<keyword evidence="2" id="KW-0285">Flavoprotein</keyword>
<dbReference type="SUPFAM" id="SSF54292">
    <property type="entry name" value="2Fe-2S ferredoxin-like"/>
    <property type="match status" value="1"/>
</dbReference>